<dbReference type="InterPro" id="IPR036280">
    <property type="entry name" value="Multihaem_cyt_sf"/>
</dbReference>
<gene>
    <name evidence="4" type="ORF">C7S18_03585</name>
</gene>
<evidence type="ECO:0000313" key="5">
    <source>
        <dbReference type="Proteomes" id="UP000241074"/>
    </source>
</evidence>
<reference evidence="4 5" key="2">
    <citation type="submission" date="2018-03" db="EMBL/GenBank/DDBJ databases">
        <authorList>
            <person name="Keele B.F."/>
        </authorList>
    </citation>
    <scope>NUCLEOTIDE SEQUENCE [LARGE SCALE GENOMIC DNA]</scope>
    <source>
        <strain evidence="4 5">D13</strain>
    </source>
</reference>
<evidence type="ECO:0000259" key="3">
    <source>
        <dbReference type="Pfam" id="PF13435"/>
    </source>
</evidence>
<sequence>MRGLLIVGILAFYAPILSAQQSVAEVEAHKHLGVASCASSVCHGQTKTPKDAKVQMNEFALWQEFDPHAKSYDVLLNASSKAIASKLGIGPAENAKICLDCHTDNAPAAMRGEQFQIDDGVGCEACHGGAENWIASHTKGSHADNLAAGLFPTEDPVKRAELCQSCHAGTKDRMITHRIMGAGHPRLSFELDTFTWLHPHYTVDADYETRKGRFDGVRDWGVGQGQAAVNLIDILLDKKVGWHGIFPELVLFDCHACHRPMSGKKWGPRQGTGLGPGVVRLNDSNLVMFRHVLAAVDSNGAKRVLDQTRALHHATTESLAATDTAARNLRQTVTGLLPAVGQKNFGVETLGTILGSIVADADRGEFRDYANAEQAAMAAQSLVVAFENAGLLDEAATNRLRARSDAVLDAVANDENYTMAQFVEALKALRAAAP</sequence>
<dbReference type="AlphaFoldDB" id="A0A2P1PNB2"/>
<keyword evidence="5" id="KW-1185">Reference proteome</keyword>
<reference evidence="4 5" key="1">
    <citation type="submission" date="2018-03" db="EMBL/GenBank/DDBJ databases">
        <title>Ahniella affigens gen. nov., sp. nov., a gammaproteobacterium isolated from sandy soil near a stream.</title>
        <authorList>
            <person name="Ko Y."/>
            <person name="Kim J.-H."/>
        </authorList>
    </citation>
    <scope>NUCLEOTIDE SEQUENCE [LARGE SCALE GENOMIC DNA]</scope>
    <source>
        <strain evidence="4 5">D13</strain>
    </source>
</reference>
<dbReference type="PANTHER" id="PTHR35038">
    <property type="entry name" value="DISSIMILATORY SULFITE REDUCTASE SIRA"/>
    <property type="match status" value="1"/>
</dbReference>
<accession>A0A2P1PNB2</accession>
<dbReference type="KEGG" id="xba:C7S18_03585"/>
<dbReference type="OrthoDB" id="9814800at2"/>
<dbReference type="Gene3D" id="1.10.1130.10">
    <property type="entry name" value="Flavocytochrome C3, Chain A"/>
    <property type="match status" value="1"/>
</dbReference>
<dbReference type="Pfam" id="PF13435">
    <property type="entry name" value="Cytochrome_C554"/>
    <property type="match status" value="1"/>
</dbReference>
<evidence type="ECO:0000256" key="2">
    <source>
        <dbReference type="SAM" id="SignalP"/>
    </source>
</evidence>
<evidence type="ECO:0000256" key="1">
    <source>
        <dbReference type="ARBA" id="ARBA00022729"/>
    </source>
</evidence>
<name>A0A2P1PNB2_9GAMM</name>
<dbReference type="InterPro" id="IPR051829">
    <property type="entry name" value="Multiheme_Cytochr_ET"/>
</dbReference>
<organism evidence="4 5">
    <name type="scientific">Ahniella affigens</name>
    <dbReference type="NCBI Taxonomy" id="2021234"/>
    <lineage>
        <taxon>Bacteria</taxon>
        <taxon>Pseudomonadati</taxon>
        <taxon>Pseudomonadota</taxon>
        <taxon>Gammaproteobacteria</taxon>
        <taxon>Lysobacterales</taxon>
        <taxon>Rhodanobacteraceae</taxon>
        <taxon>Ahniella</taxon>
    </lineage>
</organism>
<dbReference type="SUPFAM" id="SSF48695">
    <property type="entry name" value="Multiheme cytochromes"/>
    <property type="match status" value="1"/>
</dbReference>
<dbReference type="Proteomes" id="UP000241074">
    <property type="component" value="Chromosome"/>
</dbReference>
<proteinExistence type="predicted"/>
<feature type="signal peptide" evidence="2">
    <location>
        <begin position="1"/>
        <end position="19"/>
    </location>
</feature>
<dbReference type="PANTHER" id="PTHR35038:SF6">
    <property type="entry name" value="SURFACE LOCALIZED DECAHEME CYTOCHROME C LIPOPROTEIN"/>
    <property type="match status" value="1"/>
</dbReference>
<dbReference type="EMBL" id="CP027860">
    <property type="protein sequence ID" value="AVP96326.1"/>
    <property type="molecule type" value="Genomic_DNA"/>
</dbReference>
<dbReference type="GO" id="GO:0016491">
    <property type="term" value="F:oxidoreductase activity"/>
    <property type="evidence" value="ECO:0007669"/>
    <property type="project" value="TreeGrafter"/>
</dbReference>
<dbReference type="RefSeq" id="WP_106890255.1">
    <property type="nucleotide sequence ID" value="NZ_CP027860.1"/>
</dbReference>
<evidence type="ECO:0000313" key="4">
    <source>
        <dbReference type="EMBL" id="AVP96326.1"/>
    </source>
</evidence>
<feature type="chain" id="PRO_5015188462" description="Cytochrome c-552/4 domain-containing protein" evidence="2">
    <location>
        <begin position="20"/>
        <end position="434"/>
    </location>
</feature>
<feature type="domain" description="Cytochrome c-552/4" evidence="3">
    <location>
        <begin position="57"/>
        <end position="128"/>
    </location>
</feature>
<protein>
    <recommendedName>
        <fullName evidence="3">Cytochrome c-552/4 domain-containing protein</fullName>
    </recommendedName>
</protein>
<keyword evidence="1 2" id="KW-0732">Signal</keyword>
<dbReference type="InterPro" id="IPR023155">
    <property type="entry name" value="Cyt_c-552/4"/>
</dbReference>